<protein>
    <submittedName>
        <fullName evidence="1">Uncharacterized protein</fullName>
    </submittedName>
</protein>
<keyword evidence="2" id="KW-1185">Reference proteome</keyword>
<evidence type="ECO:0000313" key="1">
    <source>
        <dbReference type="EMBL" id="KAH3866280.1"/>
    </source>
</evidence>
<sequence>MSEEMVVSLRARRSINQPIIDLVYERQKMTYTRELAGQLEMIPLLSGDHRCELSVQLLQQVRHLHEQSMVFECESIASLLQKPDERYQLRLELETESYNLNTVQTLANNHFMERFDASTSAETVVSIYLARMQAIRDRLSRKMQAMSVGRC</sequence>
<gene>
    <name evidence="1" type="ORF">DPMN_029340</name>
</gene>
<organism evidence="1 2">
    <name type="scientific">Dreissena polymorpha</name>
    <name type="common">Zebra mussel</name>
    <name type="synonym">Mytilus polymorpha</name>
    <dbReference type="NCBI Taxonomy" id="45954"/>
    <lineage>
        <taxon>Eukaryota</taxon>
        <taxon>Metazoa</taxon>
        <taxon>Spiralia</taxon>
        <taxon>Lophotrochozoa</taxon>
        <taxon>Mollusca</taxon>
        <taxon>Bivalvia</taxon>
        <taxon>Autobranchia</taxon>
        <taxon>Heteroconchia</taxon>
        <taxon>Euheterodonta</taxon>
        <taxon>Imparidentia</taxon>
        <taxon>Neoheterodontei</taxon>
        <taxon>Myida</taxon>
        <taxon>Dreissenoidea</taxon>
        <taxon>Dreissenidae</taxon>
        <taxon>Dreissena</taxon>
    </lineage>
</organism>
<proteinExistence type="predicted"/>
<evidence type="ECO:0000313" key="2">
    <source>
        <dbReference type="Proteomes" id="UP000828390"/>
    </source>
</evidence>
<reference evidence="1" key="1">
    <citation type="journal article" date="2019" name="bioRxiv">
        <title>The Genome of the Zebra Mussel, Dreissena polymorpha: A Resource for Invasive Species Research.</title>
        <authorList>
            <person name="McCartney M.A."/>
            <person name="Auch B."/>
            <person name="Kono T."/>
            <person name="Mallez S."/>
            <person name="Zhang Y."/>
            <person name="Obille A."/>
            <person name="Becker A."/>
            <person name="Abrahante J.E."/>
            <person name="Garbe J."/>
            <person name="Badalamenti J.P."/>
            <person name="Herman A."/>
            <person name="Mangelson H."/>
            <person name="Liachko I."/>
            <person name="Sullivan S."/>
            <person name="Sone E.D."/>
            <person name="Koren S."/>
            <person name="Silverstein K.A.T."/>
            <person name="Beckman K.B."/>
            <person name="Gohl D.M."/>
        </authorList>
    </citation>
    <scope>NUCLEOTIDE SEQUENCE</scope>
    <source>
        <strain evidence="1">Duluth1</strain>
        <tissue evidence="1">Whole animal</tissue>
    </source>
</reference>
<comment type="caution">
    <text evidence="1">The sequence shown here is derived from an EMBL/GenBank/DDBJ whole genome shotgun (WGS) entry which is preliminary data.</text>
</comment>
<accession>A0A9D4RHA1</accession>
<dbReference type="Proteomes" id="UP000828390">
    <property type="component" value="Unassembled WGS sequence"/>
</dbReference>
<name>A0A9D4RHA1_DREPO</name>
<reference evidence="1" key="2">
    <citation type="submission" date="2020-11" db="EMBL/GenBank/DDBJ databases">
        <authorList>
            <person name="McCartney M.A."/>
            <person name="Auch B."/>
            <person name="Kono T."/>
            <person name="Mallez S."/>
            <person name="Becker A."/>
            <person name="Gohl D.M."/>
            <person name="Silverstein K.A.T."/>
            <person name="Koren S."/>
            <person name="Bechman K.B."/>
            <person name="Herman A."/>
            <person name="Abrahante J.E."/>
            <person name="Garbe J."/>
        </authorList>
    </citation>
    <scope>NUCLEOTIDE SEQUENCE</scope>
    <source>
        <strain evidence="1">Duluth1</strain>
        <tissue evidence="1">Whole animal</tissue>
    </source>
</reference>
<dbReference type="EMBL" id="JAIWYP010000002">
    <property type="protein sequence ID" value="KAH3866280.1"/>
    <property type="molecule type" value="Genomic_DNA"/>
</dbReference>
<dbReference type="AlphaFoldDB" id="A0A9D4RHA1"/>